<name>A0ABM1Z348_AEDAL</name>
<proteinExistence type="predicted"/>
<dbReference type="CDD" id="cd00304">
    <property type="entry name" value="RT_like"/>
    <property type="match status" value="1"/>
</dbReference>
<dbReference type="RefSeq" id="XP_062703812.1">
    <property type="nucleotide sequence ID" value="XM_062847828.1"/>
</dbReference>
<accession>A0ABM1Z348</accession>
<keyword evidence="2" id="KW-1185">Reference proteome</keyword>
<dbReference type="GeneID" id="134286244"/>
<dbReference type="PANTHER" id="PTHR21301">
    <property type="entry name" value="REVERSE TRANSCRIPTASE"/>
    <property type="match status" value="1"/>
</dbReference>
<reference evidence="1" key="2">
    <citation type="submission" date="2025-05" db="UniProtKB">
        <authorList>
            <consortium name="EnsemblMetazoa"/>
        </authorList>
    </citation>
    <scope>IDENTIFICATION</scope>
    <source>
        <strain evidence="1">Foshan</strain>
    </source>
</reference>
<protein>
    <recommendedName>
        <fullName evidence="3">Reverse transcriptase domain-containing protein</fullName>
    </recommendedName>
</protein>
<evidence type="ECO:0000313" key="2">
    <source>
        <dbReference type="Proteomes" id="UP000069940"/>
    </source>
</evidence>
<reference evidence="2" key="1">
    <citation type="journal article" date="2015" name="Proc. Natl. Acad. Sci. U.S.A.">
        <title>Genome sequence of the Asian Tiger mosquito, Aedes albopictus, reveals insights into its biology, genetics, and evolution.</title>
        <authorList>
            <person name="Chen X.G."/>
            <person name="Jiang X."/>
            <person name="Gu J."/>
            <person name="Xu M."/>
            <person name="Wu Y."/>
            <person name="Deng Y."/>
            <person name="Zhang C."/>
            <person name="Bonizzoni M."/>
            <person name="Dermauw W."/>
            <person name="Vontas J."/>
            <person name="Armbruster P."/>
            <person name="Huang X."/>
            <person name="Yang Y."/>
            <person name="Zhang H."/>
            <person name="He W."/>
            <person name="Peng H."/>
            <person name="Liu Y."/>
            <person name="Wu K."/>
            <person name="Chen J."/>
            <person name="Lirakis M."/>
            <person name="Topalis P."/>
            <person name="Van Leeuwen T."/>
            <person name="Hall A.B."/>
            <person name="Jiang X."/>
            <person name="Thorpe C."/>
            <person name="Mueller R.L."/>
            <person name="Sun C."/>
            <person name="Waterhouse R.M."/>
            <person name="Yan G."/>
            <person name="Tu Z.J."/>
            <person name="Fang X."/>
            <person name="James A.A."/>
        </authorList>
    </citation>
    <scope>NUCLEOTIDE SEQUENCE [LARGE SCALE GENOMIC DNA]</scope>
    <source>
        <strain evidence="2">Foshan</strain>
    </source>
</reference>
<evidence type="ECO:0000313" key="1">
    <source>
        <dbReference type="EnsemblMetazoa" id="AALFPA23_014585.P21194"/>
    </source>
</evidence>
<dbReference type="PANTHER" id="PTHR21301:SF10">
    <property type="entry name" value="REVERSE TRANSCRIPTASE DOMAIN-CONTAINING PROTEIN"/>
    <property type="match status" value="1"/>
</dbReference>
<dbReference type="Proteomes" id="UP000069940">
    <property type="component" value="Unassembled WGS sequence"/>
</dbReference>
<sequence>MSPKDKLLRQAETETRNFLKDHPELYVLKADKGNKTVVMLKQDYVTRMEQMLSDTHTYERTQYDPTSGLQTKNNDIVRRLERLGLLDRTTAMKLRTYKAVCPKIYGQPKTHKSGLPLRPVVPCMTSPSYELSKFIATILQKSFQSKFNVRDSFAFCQYANTTIIPADHVMVSFDVVSLFTCIPIALVRKSIINHWNEIGTHTNICLDLFLEVTVFCIECSYFCFNGVFYKQKFGTAMGNPLSPIIADLVMEDLLERAVAAVPFEMPYPKKYVDDLFLILPKDKIDEVREIFNQQETSLQFTVEEEQNNRLPFLDLVVIRNLDRSMSTEWYMKPIASAMEASENTPEEDEKLFRSLTNIDGLSSRISKTLKKEYANIQVATKTTKTVGTLLPSIKDKTAKEQQSNVIYKIQCGDCEACYIGMTTTKLKQRISGHRSNVRRLETLRAAGYTNEDAAIVEVHCMSEGAHESDLLLPPPSPPCFCVPSRSRLYDGVLMVKVQFYPGASWPDRDSMLLHRNRKCDVEQLFCAAARLYL</sequence>
<dbReference type="EnsemblMetazoa" id="AALFPA23_014585.R21194">
    <property type="protein sequence ID" value="AALFPA23_014585.P21194"/>
    <property type="gene ID" value="AALFPA23_014585"/>
</dbReference>
<organism evidence="1 2">
    <name type="scientific">Aedes albopictus</name>
    <name type="common">Asian tiger mosquito</name>
    <name type="synonym">Stegomyia albopicta</name>
    <dbReference type="NCBI Taxonomy" id="7160"/>
    <lineage>
        <taxon>Eukaryota</taxon>
        <taxon>Metazoa</taxon>
        <taxon>Ecdysozoa</taxon>
        <taxon>Arthropoda</taxon>
        <taxon>Hexapoda</taxon>
        <taxon>Insecta</taxon>
        <taxon>Pterygota</taxon>
        <taxon>Neoptera</taxon>
        <taxon>Endopterygota</taxon>
        <taxon>Diptera</taxon>
        <taxon>Nematocera</taxon>
        <taxon>Culicoidea</taxon>
        <taxon>Culicidae</taxon>
        <taxon>Culicinae</taxon>
        <taxon>Aedini</taxon>
        <taxon>Aedes</taxon>
        <taxon>Stegomyia</taxon>
    </lineage>
</organism>
<evidence type="ECO:0008006" key="3">
    <source>
        <dbReference type="Google" id="ProtNLM"/>
    </source>
</evidence>